<dbReference type="InterPro" id="IPR029044">
    <property type="entry name" value="Nucleotide-diphossugar_trans"/>
</dbReference>
<dbReference type="SUPFAM" id="SSF53448">
    <property type="entry name" value="Nucleotide-diphospho-sugar transferases"/>
    <property type="match status" value="1"/>
</dbReference>
<dbReference type="InterPro" id="IPR001173">
    <property type="entry name" value="Glyco_trans_2-like"/>
</dbReference>
<accession>A0A329E575</accession>
<dbReference type="CDD" id="cd04179">
    <property type="entry name" value="DPM_DPG-synthase_like"/>
    <property type="match status" value="1"/>
</dbReference>
<feature type="domain" description="Glycosyltransferase 2-like" evidence="1">
    <location>
        <begin position="7"/>
        <end position="161"/>
    </location>
</feature>
<dbReference type="RefSeq" id="WP_112404740.1">
    <property type="nucleotide sequence ID" value="NZ_QLTR01000045.1"/>
</dbReference>
<dbReference type="PANTHER" id="PTHR10859">
    <property type="entry name" value="GLYCOSYL TRANSFERASE"/>
    <property type="match status" value="1"/>
</dbReference>
<dbReference type="EMBL" id="QLTR01000045">
    <property type="protein sequence ID" value="RAS55676.1"/>
    <property type="molecule type" value="Genomic_DNA"/>
</dbReference>
<name>A0A329E575_VIBDI</name>
<dbReference type="AlphaFoldDB" id="A0A329E575"/>
<dbReference type="PANTHER" id="PTHR10859:SF91">
    <property type="entry name" value="DOLICHYL-PHOSPHATE BETA-GLUCOSYLTRANSFERASE"/>
    <property type="match status" value="1"/>
</dbReference>
<dbReference type="Pfam" id="PF00535">
    <property type="entry name" value="Glycos_transf_2"/>
    <property type="match status" value="1"/>
</dbReference>
<organism evidence="2 3">
    <name type="scientific">Vibrio diazotrophicus</name>
    <dbReference type="NCBI Taxonomy" id="685"/>
    <lineage>
        <taxon>Bacteria</taxon>
        <taxon>Pseudomonadati</taxon>
        <taxon>Pseudomonadota</taxon>
        <taxon>Gammaproteobacteria</taxon>
        <taxon>Vibrionales</taxon>
        <taxon>Vibrionaceae</taxon>
        <taxon>Vibrio</taxon>
    </lineage>
</organism>
<sequence>MSKIILFIPCYNCENQIVRVIKQLENNDNYKYFSEILLIDNRSLDNTVENSISRLKKSNIDNVKVLKNSQNLGLGGTHKVAFRYAKENNATHVAVLHGDDQGDIEDLIKLLTNSEYNNYDCCLGSRFHHKSRLKGYSKFRIVGNWVFNSIFSICSGKLITDLGSGLNLYKVTSIENDRITRFSNDLTFNCYMILFSVSQHHKIKFFDITWKEEDQISNVKLLLQAKKTLKLALGFLFNREKSLVCKNNTIDFSSVYFDELYKSEKNS</sequence>
<dbReference type="GO" id="GO:0006487">
    <property type="term" value="P:protein N-linked glycosylation"/>
    <property type="evidence" value="ECO:0007669"/>
    <property type="project" value="TreeGrafter"/>
</dbReference>
<protein>
    <submittedName>
        <fullName evidence="2">Glycosyl transferase family 2</fullName>
    </submittedName>
</protein>
<evidence type="ECO:0000313" key="3">
    <source>
        <dbReference type="Proteomes" id="UP000248729"/>
    </source>
</evidence>
<dbReference type="GO" id="GO:0016740">
    <property type="term" value="F:transferase activity"/>
    <property type="evidence" value="ECO:0007669"/>
    <property type="project" value="UniProtKB-KW"/>
</dbReference>
<keyword evidence="2" id="KW-0808">Transferase</keyword>
<comment type="caution">
    <text evidence="2">The sequence shown here is derived from an EMBL/GenBank/DDBJ whole genome shotgun (WGS) entry which is preliminary data.</text>
</comment>
<gene>
    <name evidence="2" type="ORF">DET48_1453</name>
</gene>
<evidence type="ECO:0000313" key="2">
    <source>
        <dbReference type="EMBL" id="RAS55676.1"/>
    </source>
</evidence>
<dbReference type="Proteomes" id="UP000248729">
    <property type="component" value="Unassembled WGS sequence"/>
</dbReference>
<reference evidence="2 3" key="1">
    <citation type="submission" date="2018-06" db="EMBL/GenBank/DDBJ databases">
        <title>Freshwater and sediment microbial communities from various areas in North America, analyzing microbe dynamics in response to fracking.</title>
        <authorList>
            <person name="Lamendella R."/>
        </authorList>
    </citation>
    <scope>NUCLEOTIDE SEQUENCE [LARGE SCALE GENOMIC DNA]</scope>
    <source>
        <strain evidence="2 3">99A</strain>
    </source>
</reference>
<proteinExistence type="predicted"/>
<evidence type="ECO:0000259" key="1">
    <source>
        <dbReference type="Pfam" id="PF00535"/>
    </source>
</evidence>
<dbReference type="Gene3D" id="3.90.550.10">
    <property type="entry name" value="Spore Coat Polysaccharide Biosynthesis Protein SpsA, Chain A"/>
    <property type="match status" value="1"/>
</dbReference>